<evidence type="ECO:0000313" key="9">
    <source>
        <dbReference type="Proteomes" id="UP000007590"/>
    </source>
</evidence>
<dbReference type="Pfam" id="PF17804">
    <property type="entry name" value="TSP_NTD"/>
    <property type="match status" value="1"/>
</dbReference>
<dbReference type="Proteomes" id="UP000007590">
    <property type="component" value="Chromosome"/>
</dbReference>
<dbReference type="KEGG" id="scn:Solca_2619"/>
<reference evidence="8" key="1">
    <citation type="submission" date="2012-02" db="EMBL/GenBank/DDBJ databases">
        <title>The complete genome of Solitalea canadensis DSM 3403.</title>
        <authorList>
            <consortium name="US DOE Joint Genome Institute (JGI-PGF)"/>
            <person name="Lucas S."/>
            <person name="Copeland A."/>
            <person name="Lapidus A."/>
            <person name="Glavina del Rio T."/>
            <person name="Dalin E."/>
            <person name="Tice H."/>
            <person name="Bruce D."/>
            <person name="Goodwin L."/>
            <person name="Pitluck S."/>
            <person name="Peters L."/>
            <person name="Ovchinnikova G."/>
            <person name="Lu M."/>
            <person name="Kyrpides N."/>
            <person name="Mavromatis K."/>
            <person name="Ivanova N."/>
            <person name="Brettin T."/>
            <person name="Detter J.C."/>
            <person name="Han C."/>
            <person name="Larimer F."/>
            <person name="Land M."/>
            <person name="Hauser L."/>
            <person name="Markowitz V."/>
            <person name="Cheng J.-F."/>
            <person name="Hugenholtz P."/>
            <person name="Woyke T."/>
            <person name="Wu D."/>
            <person name="Spring S."/>
            <person name="Schroeder M."/>
            <person name="Kopitz M."/>
            <person name="Brambilla E."/>
            <person name="Klenk H.-P."/>
            <person name="Eisen J.A."/>
        </authorList>
    </citation>
    <scope>NUCLEOTIDE SEQUENCE</scope>
    <source>
        <strain evidence="8">DSM 3403</strain>
    </source>
</reference>
<feature type="chain" id="PRO_5003615344" evidence="6">
    <location>
        <begin position="21"/>
        <end position="682"/>
    </location>
</feature>
<gene>
    <name evidence="8" type="ordered locus">Solca_2619</name>
</gene>
<dbReference type="PANTHER" id="PTHR32060">
    <property type="entry name" value="TAIL-SPECIFIC PROTEASE"/>
    <property type="match status" value="1"/>
</dbReference>
<keyword evidence="3 5" id="KW-0378">Hydrolase</keyword>
<evidence type="ECO:0000259" key="7">
    <source>
        <dbReference type="PROSITE" id="PS50106"/>
    </source>
</evidence>
<dbReference type="OrthoDB" id="9812068at2"/>
<evidence type="ECO:0000256" key="6">
    <source>
        <dbReference type="SAM" id="SignalP"/>
    </source>
</evidence>
<evidence type="ECO:0000256" key="5">
    <source>
        <dbReference type="RuleBase" id="RU004404"/>
    </source>
</evidence>
<evidence type="ECO:0000256" key="2">
    <source>
        <dbReference type="ARBA" id="ARBA00022670"/>
    </source>
</evidence>
<dbReference type="Gene3D" id="3.90.226.10">
    <property type="entry name" value="2-enoyl-CoA Hydratase, Chain A, domain 1"/>
    <property type="match status" value="1"/>
</dbReference>
<proteinExistence type="inferred from homology"/>
<evidence type="ECO:0000313" key="8">
    <source>
        <dbReference type="EMBL" id="AFD07653.1"/>
    </source>
</evidence>
<dbReference type="SMART" id="SM00245">
    <property type="entry name" value="TSPc"/>
    <property type="match status" value="1"/>
</dbReference>
<dbReference type="STRING" id="929556.Solca_2619"/>
<keyword evidence="9" id="KW-1185">Reference proteome</keyword>
<dbReference type="CDD" id="cd06782">
    <property type="entry name" value="cpPDZ_CPP-like"/>
    <property type="match status" value="1"/>
</dbReference>
<dbReference type="InterPro" id="IPR036034">
    <property type="entry name" value="PDZ_sf"/>
</dbReference>
<dbReference type="AlphaFoldDB" id="H8KUV3"/>
<dbReference type="HOGENOM" id="CLU_016199_1_0_10"/>
<dbReference type="SUPFAM" id="SSF50156">
    <property type="entry name" value="PDZ domain-like"/>
    <property type="match status" value="1"/>
</dbReference>
<dbReference type="FunFam" id="3.90.226.10:FF:000090">
    <property type="entry name" value="Tail-specific protease"/>
    <property type="match status" value="1"/>
</dbReference>
<dbReference type="MEROPS" id="S41.001"/>
<protein>
    <submittedName>
        <fullName evidence="8">C-terminal processing peptidase</fullName>
    </submittedName>
</protein>
<comment type="similarity">
    <text evidence="1 5">Belongs to the peptidase S41A family.</text>
</comment>
<dbReference type="InterPro" id="IPR040573">
    <property type="entry name" value="TSP_N"/>
</dbReference>
<dbReference type="GO" id="GO:0004175">
    <property type="term" value="F:endopeptidase activity"/>
    <property type="evidence" value="ECO:0007669"/>
    <property type="project" value="TreeGrafter"/>
</dbReference>
<dbReference type="InterPro" id="IPR005151">
    <property type="entry name" value="Tail-specific_protease"/>
</dbReference>
<keyword evidence="4 5" id="KW-0720">Serine protease</keyword>
<name>H8KUV3_SOLCM</name>
<dbReference type="NCBIfam" id="TIGR00225">
    <property type="entry name" value="prc"/>
    <property type="match status" value="1"/>
</dbReference>
<dbReference type="InterPro" id="IPR001478">
    <property type="entry name" value="PDZ"/>
</dbReference>
<dbReference type="SUPFAM" id="SSF52096">
    <property type="entry name" value="ClpP/crotonase"/>
    <property type="match status" value="1"/>
</dbReference>
<evidence type="ECO:0000256" key="4">
    <source>
        <dbReference type="ARBA" id="ARBA00022825"/>
    </source>
</evidence>
<dbReference type="GO" id="GO:0006508">
    <property type="term" value="P:proteolysis"/>
    <property type="evidence" value="ECO:0007669"/>
    <property type="project" value="UniProtKB-KW"/>
</dbReference>
<evidence type="ECO:0000256" key="1">
    <source>
        <dbReference type="ARBA" id="ARBA00009179"/>
    </source>
</evidence>
<dbReference type="InterPro" id="IPR029045">
    <property type="entry name" value="ClpP/crotonase-like_dom_sf"/>
</dbReference>
<dbReference type="PROSITE" id="PS50106">
    <property type="entry name" value="PDZ"/>
    <property type="match status" value="1"/>
</dbReference>
<dbReference type="eggNOG" id="COG0793">
    <property type="taxonomic scope" value="Bacteria"/>
</dbReference>
<dbReference type="GO" id="GO:0030288">
    <property type="term" value="C:outer membrane-bounded periplasmic space"/>
    <property type="evidence" value="ECO:0007669"/>
    <property type="project" value="TreeGrafter"/>
</dbReference>
<feature type="signal peptide" evidence="6">
    <location>
        <begin position="1"/>
        <end position="20"/>
    </location>
</feature>
<dbReference type="GO" id="GO:0008236">
    <property type="term" value="F:serine-type peptidase activity"/>
    <property type="evidence" value="ECO:0007669"/>
    <property type="project" value="UniProtKB-KW"/>
</dbReference>
<keyword evidence="2 5" id="KW-0645">Protease</keyword>
<dbReference type="InterPro" id="IPR004447">
    <property type="entry name" value="Peptidase_S41A"/>
</dbReference>
<dbReference type="RefSeq" id="WP_014680880.1">
    <property type="nucleotide sequence ID" value="NC_017770.1"/>
</dbReference>
<dbReference type="Gene3D" id="2.30.42.10">
    <property type="match status" value="1"/>
</dbReference>
<dbReference type="CDD" id="cd07560">
    <property type="entry name" value="Peptidase_S41_CPP"/>
    <property type="match status" value="1"/>
</dbReference>
<organism evidence="8 9">
    <name type="scientific">Solitalea canadensis (strain ATCC 29591 / DSM 3403 / JCM 21819 / LMG 8368 / NBRC 15130 / NCIMB 12057 / USAM 9D)</name>
    <name type="common">Flexibacter canadensis</name>
    <dbReference type="NCBI Taxonomy" id="929556"/>
    <lineage>
        <taxon>Bacteria</taxon>
        <taxon>Pseudomonadati</taxon>
        <taxon>Bacteroidota</taxon>
        <taxon>Sphingobacteriia</taxon>
        <taxon>Sphingobacteriales</taxon>
        <taxon>Sphingobacteriaceae</taxon>
        <taxon>Solitalea</taxon>
    </lineage>
</organism>
<keyword evidence="6" id="KW-0732">Signal</keyword>
<dbReference type="SMART" id="SM00228">
    <property type="entry name" value="PDZ"/>
    <property type="match status" value="1"/>
</dbReference>
<dbReference type="GO" id="GO:0007165">
    <property type="term" value="P:signal transduction"/>
    <property type="evidence" value="ECO:0007669"/>
    <property type="project" value="TreeGrafter"/>
</dbReference>
<evidence type="ECO:0000256" key="3">
    <source>
        <dbReference type="ARBA" id="ARBA00022801"/>
    </source>
</evidence>
<dbReference type="InterPro" id="IPR020992">
    <property type="entry name" value="Tail_Prtase_C"/>
</dbReference>
<dbReference type="Pfam" id="PF11818">
    <property type="entry name" value="DUF3340"/>
    <property type="match status" value="1"/>
</dbReference>
<dbReference type="PANTHER" id="PTHR32060:SF22">
    <property type="entry name" value="CARBOXYL-TERMINAL-PROCESSING PEPTIDASE 3, CHLOROPLASTIC"/>
    <property type="match status" value="1"/>
</dbReference>
<sequence length="682" mass="77165">MKFKLIITAVLAGVAGQCMALSTEGPDKYIFKQEPQQANVAKMIANAIANYHYKKTRIDDSLSNRIYIKYLNKLDKSHVFLQENDIKAFEQYRYQFDDELQSGNLDGVFEIYSTFVNRLNERVAFALNELKKTQSLSTEETFLRSRENEKWFTSEGEADEYWNKRIRYELILSKINEHGDEQKALKIITARYQKLKRNIETFKSENAFESFMNAATESIDPHSNYFSPKNAVGYMAALCKSMDGIGVTIGIENDYPVIKQIVKGGPAANSGQIEVNDRIVAIAQGDEGSFEDVVGWSIEEVVAKTRGVRGSKVRLQMLSSVNSPANQMKEVILIRDKIRLEDQKVKSEINSVHYNNRDYKVGIISIPNFYLDNDAMQKGEKDYASTSNDVKKVLADFKNQGVSGVMIDLRNNGGGSFKEAVELSGLFITSGPIVQVRDANNKVMIQNDPDAQQIYDGPLTILINRNSASASEIFSAAMQDYQRGVLIGEQSFGKGSVQRIYSINELLKQKDADLGLLTFTIAKYYRVNGSSTQLKGVTPDIAFPTTIEIKYGEKTMQNALPFDQIQAVSITSVSNLERILPKLNEHHLKRLHTNIDYKYWLEDQSLITKKEGNKKILLDERSIKSEQEEQEESDFERYIAHRAAMGLAPVAQNEKRPKIETDFIKNEGLTVTADLIEKYKSN</sequence>
<dbReference type="Pfam" id="PF00595">
    <property type="entry name" value="PDZ"/>
    <property type="match status" value="1"/>
</dbReference>
<accession>H8KUV3</accession>
<feature type="domain" description="PDZ" evidence="7">
    <location>
        <begin position="235"/>
        <end position="306"/>
    </location>
</feature>
<dbReference type="Pfam" id="PF03572">
    <property type="entry name" value="Peptidase_S41"/>
    <property type="match status" value="1"/>
</dbReference>
<dbReference type="EMBL" id="CP003349">
    <property type="protein sequence ID" value="AFD07653.1"/>
    <property type="molecule type" value="Genomic_DNA"/>
</dbReference>